<dbReference type="GO" id="GO:0016491">
    <property type="term" value="F:oxidoreductase activity"/>
    <property type="evidence" value="ECO:0007669"/>
    <property type="project" value="UniProtKB-KW"/>
</dbReference>
<feature type="compositionally biased region" description="Polar residues" evidence="2">
    <location>
        <begin position="12"/>
        <end position="27"/>
    </location>
</feature>
<gene>
    <name evidence="3" type="ORF">QBC37DRAFT_415364</name>
</gene>
<reference evidence="3" key="2">
    <citation type="submission" date="2023-05" db="EMBL/GenBank/DDBJ databases">
        <authorList>
            <consortium name="Lawrence Berkeley National Laboratory"/>
            <person name="Steindorff A."/>
            <person name="Hensen N."/>
            <person name="Bonometti L."/>
            <person name="Westerberg I."/>
            <person name="Brannstrom I.O."/>
            <person name="Guillou S."/>
            <person name="Cros-Aarteil S."/>
            <person name="Calhoun S."/>
            <person name="Haridas S."/>
            <person name="Kuo A."/>
            <person name="Mondo S."/>
            <person name="Pangilinan J."/>
            <person name="Riley R."/>
            <person name="Labutti K."/>
            <person name="Andreopoulos B."/>
            <person name="Lipzen A."/>
            <person name="Chen C."/>
            <person name="Yanf M."/>
            <person name="Daum C."/>
            <person name="Ng V."/>
            <person name="Clum A."/>
            <person name="Ohm R."/>
            <person name="Martin F."/>
            <person name="Silar P."/>
            <person name="Natvig D."/>
            <person name="Lalanne C."/>
            <person name="Gautier V."/>
            <person name="Ament-Velasquez S.L."/>
            <person name="Kruys A."/>
            <person name="Hutchinson M.I."/>
            <person name="Powell A.J."/>
            <person name="Barry K."/>
            <person name="Miller A.N."/>
            <person name="Grigoriev I.V."/>
            <person name="Debuchy R."/>
            <person name="Gladieux P."/>
            <person name="Thoren M.H."/>
            <person name="Johannesson H."/>
        </authorList>
    </citation>
    <scope>NUCLEOTIDE SEQUENCE</scope>
    <source>
        <strain evidence="3">PSN293</strain>
    </source>
</reference>
<dbReference type="EMBL" id="MU858062">
    <property type="protein sequence ID" value="KAK4217072.1"/>
    <property type="molecule type" value="Genomic_DNA"/>
</dbReference>
<evidence type="ECO:0000313" key="3">
    <source>
        <dbReference type="EMBL" id="KAK4217072.1"/>
    </source>
</evidence>
<dbReference type="InterPro" id="IPR025337">
    <property type="entry name" value="Questin_oxidase-like"/>
</dbReference>
<feature type="compositionally biased region" description="Polar residues" evidence="2">
    <location>
        <begin position="72"/>
        <end position="93"/>
    </location>
</feature>
<feature type="compositionally biased region" description="Polar residues" evidence="2">
    <location>
        <begin position="50"/>
        <end position="64"/>
    </location>
</feature>
<keyword evidence="4" id="KW-1185">Reference proteome</keyword>
<keyword evidence="1" id="KW-0560">Oxidoreductase</keyword>
<organism evidence="3 4">
    <name type="scientific">Rhypophila decipiens</name>
    <dbReference type="NCBI Taxonomy" id="261697"/>
    <lineage>
        <taxon>Eukaryota</taxon>
        <taxon>Fungi</taxon>
        <taxon>Dikarya</taxon>
        <taxon>Ascomycota</taxon>
        <taxon>Pezizomycotina</taxon>
        <taxon>Sordariomycetes</taxon>
        <taxon>Sordariomycetidae</taxon>
        <taxon>Sordariales</taxon>
        <taxon>Naviculisporaceae</taxon>
        <taxon>Rhypophila</taxon>
    </lineage>
</organism>
<dbReference type="Pfam" id="PF14027">
    <property type="entry name" value="Questin_oxidase"/>
    <property type="match status" value="1"/>
</dbReference>
<dbReference type="Proteomes" id="UP001301769">
    <property type="component" value="Unassembled WGS sequence"/>
</dbReference>
<comment type="caution">
    <text evidence="3">The sequence shown here is derived from an EMBL/GenBank/DDBJ whole genome shotgun (WGS) entry which is preliminary data.</text>
</comment>
<dbReference type="PANTHER" id="PTHR35870">
    <property type="entry name" value="PROTEIN, PUTATIVE (AFU_ORTHOLOGUE AFUA_5G03330)-RELATED"/>
    <property type="match status" value="1"/>
</dbReference>
<feature type="region of interest" description="Disordered" evidence="2">
    <location>
        <begin position="1"/>
        <end position="93"/>
    </location>
</feature>
<accession>A0AAN7BBC7</accession>
<feature type="compositionally biased region" description="Polar residues" evidence="2">
    <location>
        <begin position="594"/>
        <end position="603"/>
    </location>
</feature>
<sequence length="603" mass="66862">MFLRTLGATGRPATSTAGPVSELSSFPVTAFRPPNKRVLPPRDLPLSPHTRASTSNSASENWQPGNRKGTRAYSSSSGQLTQHQTSNNSIQGKLSSTMASPFKIHISPQNTGLLKVKQTEEAAEKASSLLQQDLEKHHVFFNEDGFHNHIPHHILALYGTGASASSLQKGYDENTSYQRPAQAPHTEVLTSMFQSWEHAKPFLGKEKHYPDFLRFFQEELAKFGAAGSNDESWEEHMLQKYIFSSTSTTPGQGQGEGNMGDDLFLRLFSGLLHPLIQLMYGVEWAQPSIVAEGLAQAAVHGDEIGVYFLEAEKLSRPSISFQPQDDEERETPSIISLLEEASNSEKLKKAAGPQNRIQIRDGILKKDDVREEMVRLAAKVRVKPDEKEIERVTVEMFNACLFVASSAALFKEGEKVPKYDFYMIHNVNSSPIFPTLNNKPWLSPQSKARILEWKIRMDLLQYVARGCPPLLVDKISRYQPKPKPQAEGLGSGLELISRLHELEQDDGHAIKLGRAALICQSMTLSSSLTDTEEEEEVKKKNPTPGLVINTPQLWEKVLHLIVDSVEAPGPTWVRNAGLVGAWEEIPDAPPPPETTGSSDGHKL</sequence>
<evidence type="ECO:0000256" key="2">
    <source>
        <dbReference type="SAM" id="MobiDB-lite"/>
    </source>
</evidence>
<evidence type="ECO:0000313" key="4">
    <source>
        <dbReference type="Proteomes" id="UP001301769"/>
    </source>
</evidence>
<dbReference type="AlphaFoldDB" id="A0AAN7BBC7"/>
<reference evidence="3" key="1">
    <citation type="journal article" date="2023" name="Mol. Phylogenet. Evol.">
        <title>Genome-scale phylogeny and comparative genomics of the fungal order Sordariales.</title>
        <authorList>
            <person name="Hensen N."/>
            <person name="Bonometti L."/>
            <person name="Westerberg I."/>
            <person name="Brannstrom I.O."/>
            <person name="Guillou S."/>
            <person name="Cros-Aarteil S."/>
            <person name="Calhoun S."/>
            <person name="Haridas S."/>
            <person name="Kuo A."/>
            <person name="Mondo S."/>
            <person name="Pangilinan J."/>
            <person name="Riley R."/>
            <person name="LaButti K."/>
            <person name="Andreopoulos B."/>
            <person name="Lipzen A."/>
            <person name="Chen C."/>
            <person name="Yan M."/>
            <person name="Daum C."/>
            <person name="Ng V."/>
            <person name="Clum A."/>
            <person name="Steindorff A."/>
            <person name="Ohm R.A."/>
            <person name="Martin F."/>
            <person name="Silar P."/>
            <person name="Natvig D.O."/>
            <person name="Lalanne C."/>
            <person name="Gautier V."/>
            <person name="Ament-Velasquez S.L."/>
            <person name="Kruys A."/>
            <person name="Hutchinson M.I."/>
            <person name="Powell A.J."/>
            <person name="Barry K."/>
            <person name="Miller A.N."/>
            <person name="Grigoriev I.V."/>
            <person name="Debuchy R."/>
            <person name="Gladieux P."/>
            <person name="Hiltunen Thoren M."/>
            <person name="Johannesson H."/>
        </authorList>
    </citation>
    <scope>NUCLEOTIDE SEQUENCE</scope>
    <source>
        <strain evidence="3">PSN293</strain>
    </source>
</reference>
<feature type="region of interest" description="Disordered" evidence="2">
    <location>
        <begin position="583"/>
        <end position="603"/>
    </location>
</feature>
<evidence type="ECO:0000256" key="1">
    <source>
        <dbReference type="ARBA" id="ARBA00023002"/>
    </source>
</evidence>
<protein>
    <submittedName>
        <fullName evidence="3">HypA protein</fullName>
    </submittedName>
</protein>
<dbReference type="PANTHER" id="PTHR35870:SF1">
    <property type="entry name" value="PROTEIN, PUTATIVE (AFU_ORTHOLOGUE AFUA_5G03330)-RELATED"/>
    <property type="match status" value="1"/>
</dbReference>
<name>A0AAN7BBC7_9PEZI</name>
<proteinExistence type="predicted"/>